<dbReference type="Gene3D" id="2.40.50.140">
    <property type="entry name" value="Nucleic acid-binding proteins"/>
    <property type="match status" value="1"/>
</dbReference>
<dbReference type="SUPFAM" id="SSF47781">
    <property type="entry name" value="RuvA domain 2-like"/>
    <property type="match status" value="1"/>
</dbReference>
<feature type="domain" description="Holliday junction DNA helicase RuvA C-terminal" evidence="8">
    <location>
        <begin position="160"/>
        <end position="205"/>
    </location>
</feature>
<dbReference type="Pfam" id="PF01330">
    <property type="entry name" value="RuvA_N"/>
    <property type="match status" value="1"/>
</dbReference>
<dbReference type="GO" id="GO:0006310">
    <property type="term" value="P:DNA recombination"/>
    <property type="evidence" value="ECO:0007669"/>
    <property type="project" value="UniProtKB-UniRule"/>
</dbReference>
<evidence type="ECO:0000259" key="8">
    <source>
        <dbReference type="Pfam" id="PF07499"/>
    </source>
</evidence>
<accession>A0A7G5IFR8</accession>
<dbReference type="HAMAP" id="MF_00031">
    <property type="entry name" value="DNA_HJ_migration_RuvA"/>
    <property type="match status" value="1"/>
</dbReference>
<dbReference type="InterPro" id="IPR013849">
    <property type="entry name" value="DNA_helicase_Holl-junc_RuvA_I"/>
</dbReference>
<dbReference type="RefSeq" id="WP_182295055.1">
    <property type="nucleotide sequence ID" value="NZ_CP059851.1"/>
</dbReference>
<comment type="subunit">
    <text evidence="6">Homotetramer. Forms an RuvA(8)-RuvB(12)-Holliday junction (HJ) complex. HJ DNA is sandwiched between 2 RuvA tetramers; dsDNA enters through RuvA and exits via RuvB. An RuvB hexamer assembles on each DNA strand where it exits the tetramer. Each RuvB hexamer is contacted by two RuvA subunits (via domain III) on 2 adjacent RuvB subunits; this complex drives branch migration. In the full resolvosome a probable DNA-RuvA(4)-RuvB(12)-RuvC(2) complex forms which resolves the HJ.</text>
</comment>
<comment type="similarity">
    <text evidence="6">Belongs to the RuvA family.</text>
</comment>
<dbReference type="Gene3D" id="1.10.8.10">
    <property type="entry name" value="DNA helicase RuvA subunit, C-terminal domain"/>
    <property type="match status" value="1"/>
</dbReference>
<dbReference type="InterPro" id="IPR000085">
    <property type="entry name" value="RuvA"/>
</dbReference>
<evidence type="ECO:0000313" key="10">
    <source>
        <dbReference type="Proteomes" id="UP000515292"/>
    </source>
</evidence>
<name>A0A7G5IFR8_9SPHN</name>
<evidence type="ECO:0000256" key="2">
    <source>
        <dbReference type="ARBA" id="ARBA00022763"/>
    </source>
</evidence>
<dbReference type="GO" id="GO:0009378">
    <property type="term" value="F:four-way junction helicase activity"/>
    <property type="evidence" value="ECO:0007669"/>
    <property type="project" value="InterPro"/>
</dbReference>
<dbReference type="GO" id="GO:0009379">
    <property type="term" value="C:Holliday junction helicase complex"/>
    <property type="evidence" value="ECO:0007669"/>
    <property type="project" value="InterPro"/>
</dbReference>
<dbReference type="GO" id="GO:0005737">
    <property type="term" value="C:cytoplasm"/>
    <property type="evidence" value="ECO:0007669"/>
    <property type="project" value="UniProtKB-SubCell"/>
</dbReference>
<protein>
    <recommendedName>
        <fullName evidence="6">Holliday junction branch migration complex subunit RuvA</fullName>
    </recommendedName>
</protein>
<dbReference type="GO" id="GO:0000400">
    <property type="term" value="F:four-way junction DNA binding"/>
    <property type="evidence" value="ECO:0007669"/>
    <property type="project" value="UniProtKB-UniRule"/>
</dbReference>
<keyword evidence="2 6" id="KW-0227">DNA damage</keyword>
<dbReference type="KEGG" id="sand:H3309_12665"/>
<dbReference type="InterPro" id="IPR010994">
    <property type="entry name" value="RuvA_2-like"/>
</dbReference>
<dbReference type="Gene3D" id="1.10.150.20">
    <property type="entry name" value="5' to 3' exonuclease, C-terminal subdomain"/>
    <property type="match status" value="1"/>
</dbReference>
<evidence type="ECO:0000256" key="1">
    <source>
        <dbReference type="ARBA" id="ARBA00022490"/>
    </source>
</evidence>
<dbReference type="GO" id="GO:0048476">
    <property type="term" value="C:Holliday junction resolvase complex"/>
    <property type="evidence" value="ECO:0007669"/>
    <property type="project" value="UniProtKB-UniRule"/>
</dbReference>
<dbReference type="Pfam" id="PF07499">
    <property type="entry name" value="RuvA_C"/>
    <property type="match status" value="1"/>
</dbReference>
<dbReference type="InterPro" id="IPR012340">
    <property type="entry name" value="NA-bd_OB-fold"/>
</dbReference>
<keyword evidence="1 6" id="KW-0963">Cytoplasm</keyword>
<dbReference type="InterPro" id="IPR011114">
    <property type="entry name" value="RuvA_C"/>
</dbReference>
<feature type="domain" description="DNA helicase Holliday junction RuvA type" evidence="7">
    <location>
        <begin position="1"/>
        <end position="73"/>
    </location>
</feature>
<evidence type="ECO:0000256" key="3">
    <source>
        <dbReference type="ARBA" id="ARBA00023125"/>
    </source>
</evidence>
<sequence>MIASLRGLLQSIGADSAVIDVNGVGYLVQVSARTASFLRDSQRALNVAVAAAPAPVFLFVETQVREDAITLFGFATEAERDWFRRLFAVQGVGGKVALSLLGALAPDELTRAITLEDRATVSRANGVGPRLATRIITELRGKELPSADSAVPLTTVTQGAAADALSALANLGFRPPEAARAVAAAQAEVGEAAAVGDLIRVALKKAAR</sequence>
<evidence type="ECO:0000256" key="4">
    <source>
        <dbReference type="ARBA" id="ARBA00023172"/>
    </source>
</evidence>
<proteinExistence type="inferred from homology"/>
<keyword evidence="3 6" id="KW-0238">DNA-binding</keyword>
<evidence type="ECO:0000259" key="7">
    <source>
        <dbReference type="Pfam" id="PF01330"/>
    </source>
</evidence>
<dbReference type="SUPFAM" id="SSF50249">
    <property type="entry name" value="Nucleic acid-binding proteins"/>
    <property type="match status" value="1"/>
</dbReference>
<dbReference type="EMBL" id="CP059851">
    <property type="protein sequence ID" value="QMW22210.1"/>
    <property type="molecule type" value="Genomic_DNA"/>
</dbReference>
<organism evidence="9 10">
    <name type="scientific">Sandaracinobacteroides saxicola</name>
    <dbReference type="NCBI Taxonomy" id="2759707"/>
    <lineage>
        <taxon>Bacteria</taxon>
        <taxon>Pseudomonadati</taxon>
        <taxon>Pseudomonadota</taxon>
        <taxon>Alphaproteobacteria</taxon>
        <taxon>Sphingomonadales</taxon>
        <taxon>Sphingosinicellaceae</taxon>
        <taxon>Sandaracinobacteroides</taxon>
    </lineage>
</organism>
<keyword evidence="5 6" id="KW-0234">DNA repair</keyword>
<dbReference type="NCBIfam" id="TIGR00084">
    <property type="entry name" value="ruvA"/>
    <property type="match status" value="1"/>
</dbReference>
<dbReference type="InterPro" id="IPR036267">
    <property type="entry name" value="RuvA_C_sf"/>
</dbReference>
<dbReference type="GO" id="GO:0006281">
    <property type="term" value="P:DNA repair"/>
    <property type="evidence" value="ECO:0007669"/>
    <property type="project" value="UniProtKB-UniRule"/>
</dbReference>
<keyword evidence="4 6" id="KW-0233">DNA recombination</keyword>
<feature type="region of interest" description="Domain III" evidence="6">
    <location>
        <begin position="163"/>
        <end position="208"/>
    </location>
</feature>
<reference evidence="9 10" key="1">
    <citation type="submission" date="2020-07" db="EMBL/GenBank/DDBJ databases">
        <title>Complete genome sequence for Sandaracinobacter sp. M6.</title>
        <authorList>
            <person name="Tang Y."/>
            <person name="Liu Q."/>
            <person name="Guo Z."/>
            <person name="Lei P."/>
            <person name="Huang B."/>
        </authorList>
    </citation>
    <scope>NUCLEOTIDE SEQUENCE [LARGE SCALE GENOMIC DNA]</scope>
    <source>
        <strain evidence="9 10">M6</strain>
    </source>
</reference>
<dbReference type="GO" id="GO:0005524">
    <property type="term" value="F:ATP binding"/>
    <property type="evidence" value="ECO:0007669"/>
    <property type="project" value="InterPro"/>
</dbReference>
<dbReference type="SUPFAM" id="SSF46929">
    <property type="entry name" value="DNA helicase RuvA subunit, C-terminal domain"/>
    <property type="match status" value="1"/>
</dbReference>
<evidence type="ECO:0000256" key="6">
    <source>
        <dbReference type="HAMAP-Rule" id="MF_00031"/>
    </source>
</evidence>
<evidence type="ECO:0000256" key="5">
    <source>
        <dbReference type="ARBA" id="ARBA00023204"/>
    </source>
</evidence>
<dbReference type="AlphaFoldDB" id="A0A7G5IFR8"/>
<dbReference type="Pfam" id="PF14520">
    <property type="entry name" value="HHH_5"/>
    <property type="match status" value="1"/>
</dbReference>
<comment type="function">
    <text evidence="6">The RuvA-RuvB-RuvC complex processes Holliday junction (HJ) DNA during genetic recombination and DNA repair, while the RuvA-RuvB complex plays an important role in the rescue of blocked DNA replication forks via replication fork reversal (RFR). RuvA specifically binds to HJ cruciform DNA, conferring on it an open structure. The RuvB hexamer acts as an ATP-dependent pump, pulling dsDNA into and through the RuvAB complex. HJ branch migration allows RuvC to scan DNA until it finds its consensus sequence, where it cleaves and resolves the cruciform DNA.</text>
</comment>
<keyword evidence="10" id="KW-1185">Reference proteome</keyword>
<gene>
    <name evidence="6 9" type="primary">ruvA</name>
    <name evidence="9" type="ORF">H3309_12665</name>
</gene>
<comment type="domain">
    <text evidence="6">Has three domains with a flexible linker between the domains II and III and assumes an 'L' shape. Domain III is highly mobile and contacts RuvB.</text>
</comment>
<comment type="caution">
    <text evidence="6">Lacks conserved residue(s) required for the propagation of feature annotation.</text>
</comment>
<dbReference type="Proteomes" id="UP000515292">
    <property type="component" value="Chromosome"/>
</dbReference>
<evidence type="ECO:0000313" key="9">
    <source>
        <dbReference type="EMBL" id="QMW22210.1"/>
    </source>
</evidence>
<comment type="subcellular location">
    <subcellularLocation>
        <location evidence="6">Cytoplasm</location>
    </subcellularLocation>
</comment>